<protein>
    <submittedName>
        <fullName evidence="6">Sphingomyelin phosphodiesterase</fullName>
    </submittedName>
</protein>
<evidence type="ECO:0000256" key="4">
    <source>
        <dbReference type="SAM" id="SignalP"/>
    </source>
</evidence>
<dbReference type="InterPro" id="IPR005135">
    <property type="entry name" value="Endo/exonuclease/phosphatase"/>
</dbReference>
<feature type="domain" description="Endonuclease/exonuclease/phosphatase" evidence="5">
    <location>
        <begin position="54"/>
        <end position="308"/>
    </location>
</feature>
<dbReference type="PANTHER" id="PTHR16320">
    <property type="entry name" value="SPHINGOMYELINASE FAMILY MEMBER"/>
    <property type="match status" value="1"/>
</dbReference>
<proteinExistence type="inferred from homology"/>
<evidence type="ECO:0000256" key="2">
    <source>
        <dbReference type="ARBA" id="ARBA00022729"/>
    </source>
</evidence>
<evidence type="ECO:0000256" key="3">
    <source>
        <dbReference type="ARBA" id="ARBA00022801"/>
    </source>
</evidence>
<dbReference type="EMBL" id="JACHDB010000001">
    <property type="protein sequence ID" value="MBB5432918.1"/>
    <property type="molecule type" value="Genomic_DNA"/>
</dbReference>
<evidence type="ECO:0000256" key="1">
    <source>
        <dbReference type="ARBA" id="ARBA00006335"/>
    </source>
</evidence>
<dbReference type="InterPro" id="IPR038772">
    <property type="entry name" value="Sph/SMPD2-like"/>
</dbReference>
<dbReference type="InterPro" id="IPR036691">
    <property type="entry name" value="Endo/exonu/phosph_ase_sf"/>
</dbReference>
<keyword evidence="3" id="KW-0378">Hydrolase</keyword>
<dbReference type="NCBIfam" id="TIGR03395">
    <property type="entry name" value="sphingomy"/>
    <property type="match status" value="1"/>
</dbReference>
<feature type="chain" id="PRO_5030674038" evidence="4">
    <location>
        <begin position="27"/>
        <end position="317"/>
    </location>
</feature>
<dbReference type="AlphaFoldDB" id="A0A7W8QN95"/>
<reference evidence="6 7" key="1">
    <citation type="submission" date="2020-08" db="EMBL/GenBank/DDBJ databases">
        <title>Sequencing the genomes of 1000 actinobacteria strains.</title>
        <authorList>
            <person name="Klenk H.-P."/>
        </authorList>
    </citation>
    <scope>NUCLEOTIDE SEQUENCE [LARGE SCALE GENOMIC DNA]</scope>
    <source>
        <strain evidence="6 7">DSM 44551</strain>
    </source>
</reference>
<feature type="signal peptide" evidence="4">
    <location>
        <begin position="1"/>
        <end position="26"/>
    </location>
</feature>
<evidence type="ECO:0000313" key="6">
    <source>
        <dbReference type="EMBL" id="MBB5432918.1"/>
    </source>
</evidence>
<dbReference type="Gene3D" id="3.60.10.10">
    <property type="entry name" value="Endonuclease/exonuclease/phosphatase"/>
    <property type="match status" value="1"/>
</dbReference>
<dbReference type="CDD" id="cd09078">
    <property type="entry name" value="nSMase"/>
    <property type="match status" value="1"/>
</dbReference>
<organism evidence="6 7">
    <name type="scientific">Nocardiopsis composta</name>
    <dbReference type="NCBI Taxonomy" id="157465"/>
    <lineage>
        <taxon>Bacteria</taxon>
        <taxon>Bacillati</taxon>
        <taxon>Actinomycetota</taxon>
        <taxon>Actinomycetes</taxon>
        <taxon>Streptosporangiales</taxon>
        <taxon>Nocardiopsidaceae</taxon>
        <taxon>Nocardiopsis</taxon>
    </lineage>
</organism>
<dbReference type="GO" id="GO:0005576">
    <property type="term" value="C:extracellular region"/>
    <property type="evidence" value="ECO:0007669"/>
    <property type="project" value="InterPro"/>
</dbReference>
<gene>
    <name evidence="6" type="ORF">HDA36_003002</name>
</gene>
<dbReference type="PANTHER" id="PTHR16320:SF23">
    <property type="entry name" value="SPHINGOMYELINASE C 1"/>
    <property type="match status" value="1"/>
</dbReference>
<dbReference type="GO" id="GO:0004767">
    <property type="term" value="F:sphingomyelin phosphodiesterase activity"/>
    <property type="evidence" value="ECO:0007669"/>
    <property type="project" value="InterPro"/>
</dbReference>
<accession>A0A7W8QN95</accession>
<dbReference type="SUPFAM" id="SSF56219">
    <property type="entry name" value="DNase I-like"/>
    <property type="match status" value="1"/>
</dbReference>
<dbReference type="RefSeq" id="WP_246528253.1">
    <property type="nucleotide sequence ID" value="NZ_BAAAJD010000134.1"/>
</dbReference>
<dbReference type="InterPro" id="IPR017766">
    <property type="entry name" value="Sphingomyelinase/PLipase_C"/>
</dbReference>
<name>A0A7W8QN95_9ACTN</name>
<comment type="similarity">
    <text evidence="1">Belongs to the neutral sphingomyelinase family.</text>
</comment>
<keyword evidence="2 4" id="KW-0732">Signal</keyword>
<sequence length="317" mass="33553">MRKRIPLMFAALLGAASVAAAPPATADGAPAIATYNAFIMSKNLYPNWGQDLRADMIAEDGLLSGQDVVVLQEAFDNSASERLIGNLSAEYPHATPVVGRSSSGWDATTGYRGGTSEDGGVAVLSRWPIVRAEQHIFADACGGDWFSGKGFAYVELDTPAGPLHVVGTHLQSADDGCAGDLDVHVRWSQLDRIAAVLAEKEIPGDEPVYVAGDFNVIGGSDEYDSMIEQLGAVRPEYTGAPYSFDPDTNSIAGERYPGAAGEALDHVLPIANGAAPASYTNETREVHSEPWTVTSWGKEYTYTDHSDHYPVFGGGAG</sequence>
<evidence type="ECO:0000313" key="7">
    <source>
        <dbReference type="Proteomes" id="UP000572635"/>
    </source>
</evidence>
<dbReference type="Proteomes" id="UP000572635">
    <property type="component" value="Unassembled WGS sequence"/>
</dbReference>
<evidence type="ECO:0000259" key="5">
    <source>
        <dbReference type="Pfam" id="PF03372"/>
    </source>
</evidence>
<dbReference type="Pfam" id="PF03372">
    <property type="entry name" value="Exo_endo_phos"/>
    <property type="match status" value="1"/>
</dbReference>
<comment type="caution">
    <text evidence="6">The sequence shown here is derived from an EMBL/GenBank/DDBJ whole genome shotgun (WGS) entry which is preliminary data.</text>
</comment>
<keyword evidence="7" id="KW-1185">Reference proteome</keyword>